<dbReference type="Pfam" id="PF13927">
    <property type="entry name" value="Ig_3"/>
    <property type="match status" value="1"/>
</dbReference>
<comment type="subcellular location">
    <subcellularLocation>
        <location evidence="1">Membrane</location>
    </subcellularLocation>
</comment>
<dbReference type="Gene3D" id="2.60.40.10">
    <property type="entry name" value="Immunoglobulins"/>
    <property type="match status" value="2"/>
</dbReference>
<keyword evidence="3 5" id="KW-0472">Membrane</keyword>
<dbReference type="PANTHER" id="PTHR12080">
    <property type="entry name" value="SIGNALING LYMPHOCYTIC ACTIVATION MOLECULE"/>
    <property type="match status" value="1"/>
</dbReference>
<keyword evidence="2 6" id="KW-0732">Signal</keyword>
<protein>
    <submittedName>
        <fullName evidence="8">LY9 protein</fullName>
    </submittedName>
</protein>
<dbReference type="SMART" id="SM00409">
    <property type="entry name" value="IG"/>
    <property type="match status" value="2"/>
</dbReference>
<evidence type="ECO:0000259" key="7">
    <source>
        <dbReference type="PROSITE" id="PS50835"/>
    </source>
</evidence>
<gene>
    <name evidence="8" type="primary">Ly9</name>
    <name evidence="8" type="ORF">GTO93_0004991</name>
</gene>
<feature type="domain" description="Ig-like" evidence="7">
    <location>
        <begin position="129"/>
        <end position="213"/>
    </location>
</feature>
<evidence type="ECO:0000256" key="3">
    <source>
        <dbReference type="ARBA" id="ARBA00023136"/>
    </source>
</evidence>
<keyword evidence="5" id="KW-1133">Transmembrane helix</keyword>
<dbReference type="InterPro" id="IPR015631">
    <property type="entry name" value="CD2/SLAM_rcpt"/>
</dbReference>
<evidence type="ECO:0000256" key="5">
    <source>
        <dbReference type="SAM" id="Phobius"/>
    </source>
</evidence>
<accession>A0ABS2YAP5</accession>
<reference evidence="8" key="1">
    <citation type="journal article" date="2021" name="Cell">
        <title>Tracing the genetic footprints of vertebrate landing in non-teleost ray-finned fishes.</title>
        <authorList>
            <person name="Bi X."/>
            <person name="Wang K."/>
            <person name="Yang L."/>
            <person name="Pan H."/>
            <person name="Jiang H."/>
            <person name="Wei Q."/>
            <person name="Fang M."/>
            <person name="Yu H."/>
            <person name="Zhu C."/>
            <person name="Cai Y."/>
            <person name="He Y."/>
            <person name="Gan X."/>
            <person name="Zeng H."/>
            <person name="Yu D."/>
            <person name="Zhu Y."/>
            <person name="Jiang H."/>
            <person name="Qiu Q."/>
            <person name="Yang H."/>
            <person name="Zhang Y.E."/>
            <person name="Wang W."/>
            <person name="Zhu M."/>
            <person name="He S."/>
            <person name="Zhang G."/>
        </authorList>
    </citation>
    <scope>NUCLEOTIDE SEQUENCE</scope>
    <source>
        <strain evidence="8">Pddl_001</strain>
    </source>
</reference>
<evidence type="ECO:0000256" key="4">
    <source>
        <dbReference type="ARBA" id="ARBA00023180"/>
    </source>
</evidence>
<dbReference type="PROSITE" id="PS50835">
    <property type="entry name" value="IG_LIKE"/>
    <property type="match status" value="1"/>
</dbReference>
<dbReference type="EMBL" id="JAAWVQ010122641">
    <property type="protein sequence ID" value="MBN3283003.1"/>
    <property type="molecule type" value="Genomic_DNA"/>
</dbReference>
<keyword evidence="5" id="KW-0812">Transmembrane</keyword>
<dbReference type="CDD" id="cd00096">
    <property type="entry name" value="Ig"/>
    <property type="match status" value="1"/>
</dbReference>
<dbReference type="SUPFAM" id="SSF48726">
    <property type="entry name" value="Immunoglobulin"/>
    <property type="match status" value="2"/>
</dbReference>
<dbReference type="InterPro" id="IPR007110">
    <property type="entry name" value="Ig-like_dom"/>
</dbReference>
<proteinExistence type="predicted"/>
<feature type="chain" id="PRO_5045558831" evidence="6">
    <location>
        <begin position="30"/>
        <end position="288"/>
    </location>
</feature>
<evidence type="ECO:0000256" key="6">
    <source>
        <dbReference type="SAM" id="SignalP"/>
    </source>
</evidence>
<dbReference type="Proteomes" id="UP001166093">
    <property type="component" value="Unassembled WGS sequence"/>
</dbReference>
<dbReference type="InterPro" id="IPR013783">
    <property type="entry name" value="Ig-like_fold"/>
</dbReference>
<dbReference type="InterPro" id="IPR036179">
    <property type="entry name" value="Ig-like_dom_sf"/>
</dbReference>
<evidence type="ECO:0000313" key="8">
    <source>
        <dbReference type="EMBL" id="MBN3283003.1"/>
    </source>
</evidence>
<dbReference type="PANTHER" id="PTHR12080:SF80">
    <property type="entry name" value="IMMUNOGLOBULIN V-SET DOMAIN-CONTAINING PROTEIN"/>
    <property type="match status" value="1"/>
</dbReference>
<keyword evidence="4" id="KW-0325">Glycoprotein</keyword>
<evidence type="ECO:0000256" key="1">
    <source>
        <dbReference type="ARBA" id="ARBA00004370"/>
    </source>
</evidence>
<keyword evidence="9" id="KW-1185">Reference proteome</keyword>
<feature type="transmembrane region" description="Helical" evidence="5">
    <location>
        <begin position="224"/>
        <end position="245"/>
    </location>
</feature>
<evidence type="ECO:0000256" key="2">
    <source>
        <dbReference type="ARBA" id="ARBA00022729"/>
    </source>
</evidence>
<organism evidence="8 9">
    <name type="scientific">Polyodon spathula</name>
    <name type="common">North American paddlefish</name>
    <name type="synonym">Squalus spathula</name>
    <dbReference type="NCBI Taxonomy" id="7913"/>
    <lineage>
        <taxon>Eukaryota</taxon>
        <taxon>Metazoa</taxon>
        <taxon>Chordata</taxon>
        <taxon>Craniata</taxon>
        <taxon>Vertebrata</taxon>
        <taxon>Euteleostomi</taxon>
        <taxon>Actinopterygii</taxon>
        <taxon>Chondrostei</taxon>
        <taxon>Acipenseriformes</taxon>
        <taxon>Polyodontidae</taxon>
        <taxon>Polyodon</taxon>
    </lineage>
</organism>
<dbReference type="InterPro" id="IPR003599">
    <property type="entry name" value="Ig_sub"/>
</dbReference>
<feature type="non-terminal residue" evidence="8">
    <location>
        <position position="1"/>
    </location>
</feature>
<name>A0ABS2YAP5_POLSP</name>
<feature type="non-terminal residue" evidence="8">
    <location>
        <position position="288"/>
    </location>
</feature>
<comment type="caution">
    <text evidence="8">The sequence shown here is derived from an EMBL/GenBank/DDBJ whole genome shotgun (WGS) entry which is preliminary data.</text>
</comment>
<evidence type="ECO:0000313" key="9">
    <source>
        <dbReference type="Proteomes" id="UP001166093"/>
    </source>
</evidence>
<sequence>MVLRIRSTVTDIQRLFLLVLYIHLLSALGESPAKLVYGKEGESITFHLEEHPELPFQDFYWTFSDDRLAVCDLDKCINYSEKASICNVTFSLELKNVARDNDGEYTAVLVAENGEVQHISTHRLIVQAPVSKPVIHSSMASSLDGRCNVTLNCTAERGTSISIQWSWTGIHHTVISAYNGSLLMVSLDPNADGSFTCKAHNQVSNSSENVPVEKIKCNNNWDTAILVIIIVVSLAAMLLAVTMVMRTFQKRRRGSFNLQNNLGRGGVSCCAETEKTSPCHKTSSKPQP</sequence>
<feature type="signal peptide" evidence="6">
    <location>
        <begin position="1"/>
        <end position="29"/>
    </location>
</feature>